<dbReference type="EMBL" id="JRHA01000011">
    <property type="protein sequence ID" value="PQK18087.1"/>
    <property type="molecule type" value="Genomic_DNA"/>
</dbReference>
<feature type="region of interest" description="Disordered" evidence="1">
    <location>
        <begin position="1"/>
        <end position="25"/>
    </location>
</feature>
<feature type="compositionally biased region" description="Polar residues" evidence="1">
    <location>
        <begin position="1"/>
        <end position="14"/>
    </location>
</feature>
<dbReference type="Gene3D" id="2.20.70.150">
    <property type="match status" value="1"/>
</dbReference>
<evidence type="ECO:0000313" key="2">
    <source>
        <dbReference type="EMBL" id="PQK18087.1"/>
    </source>
</evidence>
<dbReference type="InterPro" id="IPR011051">
    <property type="entry name" value="RmlC_Cupin_sf"/>
</dbReference>
<evidence type="ECO:0000256" key="1">
    <source>
        <dbReference type="SAM" id="MobiDB-lite"/>
    </source>
</evidence>
<dbReference type="Gene3D" id="2.60.120.10">
    <property type="entry name" value="Jelly Rolls"/>
    <property type="match status" value="1"/>
</dbReference>
<dbReference type="InterPro" id="IPR047142">
    <property type="entry name" value="OryJ/VirC-like"/>
</dbReference>
<dbReference type="PANTHER" id="PTHR36156">
    <property type="entry name" value="SLR2101 PROTEIN"/>
    <property type="match status" value="1"/>
</dbReference>
<organism evidence="2 3">
    <name type="scientific">Beauveria bassiana</name>
    <name type="common">White muscardine disease fungus</name>
    <name type="synonym">Tritirachium shiotae</name>
    <dbReference type="NCBI Taxonomy" id="176275"/>
    <lineage>
        <taxon>Eukaryota</taxon>
        <taxon>Fungi</taxon>
        <taxon>Dikarya</taxon>
        <taxon>Ascomycota</taxon>
        <taxon>Pezizomycotina</taxon>
        <taxon>Sordariomycetes</taxon>
        <taxon>Hypocreomycetidae</taxon>
        <taxon>Hypocreales</taxon>
        <taxon>Cordycipitaceae</taxon>
        <taxon>Beauveria</taxon>
    </lineage>
</organism>
<dbReference type="AlphaFoldDB" id="A0A2S7YPU3"/>
<dbReference type="Proteomes" id="UP000237441">
    <property type="component" value="Unassembled WGS sequence"/>
</dbReference>
<dbReference type="OrthoDB" id="5840532at2759"/>
<sequence length="188" mass="20572">METLPNVLSPTGLPTQKRHVTTHDASGRSVFTDEIDPTAVYQRLTPTMDFFLAYANTTFPAEMNADLDIARYKELFSGPQPPISIPGGTVLRVCNFAPGSVTPMHRTLSLDYGIVIAGNVELVLDSGETKLLKPGDIAVQRGTMHAWRVPHGETWSRMVFILQEGNALEIDGQTLEEDYGGLNLESGK</sequence>
<dbReference type="InterPro" id="IPR014710">
    <property type="entry name" value="RmlC-like_jellyroll"/>
</dbReference>
<reference evidence="2 3" key="1">
    <citation type="submission" date="2016-07" db="EMBL/GenBank/DDBJ databases">
        <title>Comparative genomics of the entomopathogenic fungus Beauveria bassiana.</title>
        <authorList>
            <person name="Valero Jimenez C.A."/>
            <person name="Zwaan B.J."/>
            <person name="Van Kan J.A."/>
            <person name="Takken W."/>
            <person name="Debets A.J."/>
            <person name="Schoustra S.E."/>
            <person name="Koenraadt C.J."/>
        </authorList>
    </citation>
    <scope>NUCLEOTIDE SEQUENCE [LARGE SCALE GENOMIC DNA]</scope>
    <source>
        <strain evidence="2 3">ARSEF 8028</strain>
    </source>
</reference>
<gene>
    <name evidence="2" type="ORF">BB8028_0011g00160</name>
</gene>
<dbReference type="SUPFAM" id="SSF51182">
    <property type="entry name" value="RmlC-like cupins"/>
    <property type="match status" value="1"/>
</dbReference>
<evidence type="ECO:0008006" key="4">
    <source>
        <dbReference type="Google" id="ProtNLM"/>
    </source>
</evidence>
<name>A0A2S7YPU3_BEABA</name>
<protein>
    <recommendedName>
        <fullName evidence="4">Cupin 2 conserved barrel domain-containing protein</fullName>
    </recommendedName>
</protein>
<comment type="caution">
    <text evidence="2">The sequence shown here is derived from an EMBL/GenBank/DDBJ whole genome shotgun (WGS) entry which is preliminary data.</text>
</comment>
<dbReference type="PANTHER" id="PTHR36156:SF2">
    <property type="entry name" value="CUPIN TYPE-2 DOMAIN-CONTAINING PROTEIN"/>
    <property type="match status" value="1"/>
</dbReference>
<accession>A0A2S7YPU3</accession>
<proteinExistence type="predicted"/>
<evidence type="ECO:0000313" key="3">
    <source>
        <dbReference type="Proteomes" id="UP000237441"/>
    </source>
</evidence>
<dbReference type="CDD" id="cd02231">
    <property type="entry name" value="cupin_BLL6423-like"/>
    <property type="match status" value="1"/>
</dbReference>